<dbReference type="InterPro" id="IPR036291">
    <property type="entry name" value="NAD(P)-bd_dom_sf"/>
</dbReference>
<dbReference type="AlphaFoldDB" id="A0A2T0RKJ0"/>
<protein>
    <submittedName>
        <fullName evidence="2">Nucleoside-diphosphate-sugar epimerase</fullName>
    </submittedName>
</protein>
<dbReference type="InterPro" id="IPR001509">
    <property type="entry name" value="Epimerase_deHydtase"/>
</dbReference>
<keyword evidence="3" id="KW-1185">Reference proteome</keyword>
<evidence type="ECO:0000259" key="1">
    <source>
        <dbReference type="Pfam" id="PF01370"/>
    </source>
</evidence>
<dbReference type="PANTHER" id="PTHR43245">
    <property type="entry name" value="BIFUNCTIONAL POLYMYXIN RESISTANCE PROTEIN ARNA"/>
    <property type="match status" value="1"/>
</dbReference>
<dbReference type="EMBL" id="PVZG01000019">
    <property type="protein sequence ID" value="PRY21699.1"/>
    <property type="molecule type" value="Genomic_DNA"/>
</dbReference>
<dbReference type="Pfam" id="PF01370">
    <property type="entry name" value="Epimerase"/>
    <property type="match status" value="1"/>
</dbReference>
<gene>
    <name evidence="2" type="ORF">CLV70_119121</name>
</gene>
<organism evidence="2 3">
    <name type="scientific">Pseudosporangium ferrugineum</name>
    <dbReference type="NCBI Taxonomy" id="439699"/>
    <lineage>
        <taxon>Bacteria</taxon>
        <taxon>Bacillati</taxon>
        <taxon>Actinomycetota</taxon>
        <taxon>Actinomycetes</taxon>
        <taxon>Micromonosporales</taxon>
        <taxon>Micromonosporaceae</taxon>
        <taxon>Pseudosporangium</taxon>
    </lineage>
</organism>
<dbReference type="RefSeq" id="WP_106130223.1">
    <property type="nucleotide sequence ID" value="NZ_PVZG01000019.1"/>
</dbReference>
<dbReference type="OrthoDB" id="7941246at2"/>
<dbReference type="Proteomes" id="UP000239209">
    <property type="component" value="Unassembled WGS sequence"/>
</dbReference>
<comment type="caution">
    <text evidence="2">The sequence shown here is derived from an EMBL/GenBank/DDBJ whole genome shotgun (WGS) entry which is preliminary data.</text>
</comment>
<dbReference type="PANTHER" id="PTHR43245:SF13">
    <property type="entry name" value="UDP-D-APIOSE_UDP-D-XYLOSE SYNTHASE 2"/>
    <property type="match status" value="1"/>
</dbReference>
<reference evidence="2 3" key="1">
    <citation type="submission" date="2018-03" db="EMBL/GenBank/DDBJ databases">
        <title>Genomic Encyclopedia of Archaeal and Bacterial Type Strains, Phase II (KMG-II): from individual species to whole genera.</title>
        <authorList>
            <person name="Goeker M."/>
        </authorList>
    </citation>
    <scope>NUCLEOTIDE SEQUENCE [LARGE SCALE GENOMIC DNA]</scope>
    <source>
        <strain evidence="2 3">DSM 45348</strain>
    </source>
</reference>
<feature type="domain" description="NAD-dependent epimerase/dehydratase" evidence="1">
    <location>
        <begin position="4"/>
        <end position="208"/>
    </location>
</feature>
<sequence>MRLLVLGGTGFVGRAVVDEARRRGHHITLFNRGLRPAPSGTTTIAGDRTAPGGLAALGDGTWDAVVDTWSAAPAVVRDAARALKGRAGHYTYVSSRSVYADDAPAPLTEDAPVVDGSPDAGDDVDYAAAKRGGELAAEHGFGGPVLLARAGLILGPYEDIGRLPWWLRRLARGGPVLAPGPRDLPLQYIDVRDLAEFLLDAAAARRTGPYNLVSAPGHTTMGELLETAAEVTGGRAELRWTAPEAILAAGIEPWIELPIWLPPGSPHTLLHSGDVSRALAAGLRNRPVRDTVTGTWEWLGDLGGVPPQRPDRPVVGLDPAKEAQFLI</sequence>
<evidence type="ECO:0000313" key="2">
    <source>
        <dbReference type="EMBL" id="PRY21699.1"/>
    </source>
</evidence>
<dbReference type="InterPro" id="IPR050177">
    <property type="entry name" value="Lipid_A_modif_metabolic_enz"/>
</dbReference>
<dbReference type="SUPFAM" id="SSF51735">
    <property type="entry name" value="NAD(P)-binding Rossmann-fold domains"/>
    <property type="match status" value="1"/>
</dbReference>
<evidence type="ECO:0000313" key="3">
    <source>
        <dbReference type="Proteomes" id="UP000239209"/>
    </source>
</evidence>
<proteinExistence type="predicted"/>
<accession>A0A2T0RKJ0</accession>
<dbReference type="Gene3D" id="3.40.50.720">
    <property type="entry name" value="NAD(P)-binding Rossmann-like Domain"/>
    <property type="match status" value="1"/>
</dbReference>
<name>A0A2T0RKJ0_9ACTN</name>